<feature type="region of interest" description="Disordered" evidence="1">
    <location>
        <begin position="109"/>
        <end position="128"/>
    </location>
</feature>
<evidence type="ECO:0000256" key="1">
    <source>
        <dbReference type="SAM" id="MobiDB-lite"/>
    </source>
</evidence>
<accession>A0A8H7ZMW1</accession>
<gene>
    <name evidence="2" type="ORF">BJ554DRAFT_4320</name>
</gene>
<comment type="caution">
    <text evidence="2">The sequence shown here is derived from an EMBL/GenBank/DDBJ whole genome shotgun (WGS) entry which is preliminary data.</text>
</comment>
<dbReference type="OrthoDB" id="10265409at2759"/>
<dbReference type="AlphaFoldDB" id="A0A8H7ZMW1"/>
<organism evidence="2 3">
    <name type="scientific">Olpidium bornovanus</name>
    <dbReference type="NCBI Taxonomy" id="278681"/>
    <lineage>
        <taxon>Eukaryota</taxon>
        <taxon>Fungi</taxon>
        <taxon>Fungi incertae sedis</taxon>
        <taxon>Olpidiomycota</taxon>
        <taxon>Olpidiomycotina</taxon>
        <taxon>Olpidiomycetes</taxon>
        <taxon>Olpidiales</taxon>
        <taxon>Olpidiaceae</taxon>
        <taxon>Olpidium</taxon>
    </lineage>
</organism>
<feature type="region of interest" description="Disordered" evidence="1">
    <location>
        <begin position="1"/>
        <end position="68"/>
    </location>
</feature>
<feature type="region of interest" description="Disordered" evidence="1">
    <location>
        <begin position="137"/>
        <end position="166"/>
    </location>
</feature>
<name>A0A8H7ZMW1_9FUNG</name>
<evidence type="ECO:0000313" key="2">
    <source>
        <dbReference type="EMBL" id="KAG5456049.1"/>
    </source>
</evidence>
<reference evidence="2 3" key="1">
    <citation type="journal article" name="Sci. Rep.">
        <title>Genome-scale phylogenetic analyses confirm Olpidium as the closest living zoosporic fungus to the non-flagellated, terrestrial fungi.</title>
        <authorList>
            <person name="Chang Y."/>
            <person name="Rochon D."/>
            <person name="Sekimoto S."/>
            <person name="Wang Y."/>
            <person name="Chovatia M."/>
            <person name="Sandor L."/>
            <person name="Salamov A."/>
            <person name="Grigoriev I.V."/>
            <person name="Stajich J.E."/>
            <person name="Spatafora J.W."/>
        </authorList>
    </citation>
    <scope>NUCLEOTIDE SEQUENCE [LARGE SCALE GENOMIC DNA]</scope>
    <source>
        <strain evidence="2">S191</strain>
    </source>
</reference>
<feature type="compositionally biased region" description="Polar residues" evidence="1">
    <location>
        <begin position="111"/>
        <end position="123"/>
    </location>
</feature>
<proteinExistence type="predicted"/>
<protein>
    <submittedName>
        <fullName evidence="2">Uncharacterized protein</fullName>
    </submittedName>
</protein>
<dbReference type="EMBL" id="JAEFCI010012370">
    <property type="protein sequence ID" value="KAG5456049.1"/>
    <property type="molecule type" value="Genomic_DNA"/>
</dbReference>
<keyword evidence="3" id="KW-1185">Reference proteome</keyword>
<sequence length="346" mass="36298">MADDQRGDLNGRKLGREADGGGPDTRAASREQQHQLLLQPPRRKLFQESGGAGGSADRDYCPAAEESDLGSDSAVLCSQVLGPPVKLPSDGPTKSAFEPLRMRACLGGSVSHGSESEQTTPLHSPTVSMTSLSLSSTHVSPATRAATRGSCSTPTRPAGPPLPFGSQNLNMRSVICAESMQDGDLGGGMISPESTLSSTVNSPATLGAGFRSDVTAGKQTFPEGSRTLDNPRMDPGELFTGLPQQKSDAGLSPDGPSSPLLPAAPGTNDGIGARSRRKSSWQIIERLALHQFRSWVAAVCIVTFDLEVGQALELVYPPTTEASENSEYATHAEGDVVFDAKERKNV</sequence>
<feature type="region of interest" description="Disordered" evidence="1">
    <location>
        <begin position="190"/>
        <end position="274"/>
    </location>
</feature>
<dbReference type="Proteomes" id="UP000673691">
    <property type="component" value="Unassembled WGS sequence"/>
</dbReference>
<feature type="compositionally biased region" description="Polar residues" evidence="1">
    <location>
        <begin position="192"/>
        <end position="204"/>
    </location>
</feature>
<evidence type="ECO:0000313" key="3">
    <source>
        <dbReference type="Proteomes" id="UP000673691"/>
    </source>
</evidence>
<feature type="compositionally biased region" description="Low complexity" evidence="1">
    <location>
        <begin position="247"/>
        <end position="266"/>
    </location>
</feature>
<feature type="compositionally biased region" description="Basic and acidic residues" evidence="1">
    <location>
        <begin position="1"/>
        <end position="19"/>
    </location>
</feature>